<sequence>MDAAIAAANRAFPDWSAMFVSERARCLENLARLMEAHQDLLVHYETLETGTIRLFNNHENISLAIDSLRDIASYISKQLVRPSARLVSADLGFKGRDEETRDLVNLTYREPIGIACIYSPCTVPTYHMMWKVAACLASGNTCVCKPHPLTSISAYIISVLTKQAGIPDGVFNIVYGDDIAVSGGLASDPRVAAISMMGSTRTFPETIPAANSAFKRTEVEFAGNNPTIVFGDCDLDRCVETCLRSCFVNKGEICTCTRRVFVHRSVYREFVARFKQAVRQKIRIGDPFDDSVYYGPYSSSEMDEKVRGFIVKAQEEGVNVDFLLNDEQVADGSVRLNAVKDGRVIVKGRCEGARFVAPTVITEISPESQVVTEFYFGPVVCVMPFDTEEEVVGYANNVRYILGAVIWSEDQQKAKRIANQLRTGYIWSNCWYLRDMDMAFGGLISHGAGRSGLEDIIEFYTQAKTLINL</sequence>
<comment type="caution">
    <text evidence="1">The sequence shown here is derived from an EMBL/GenBank/DDBJ whole genome shotgun (WGS) entry which is preliminary data.</text>
</comment>
<dbReference type="Proteomes" id="UP001145114">
    <property type="component" value="Unassembled WGS sequence"/>
</dbReference>
<protein>
    <submittedName>
        <fullName evidence="1">Aldehyde dehydrogenase 8 member A1</fullName>
    </submittedName>
</protein>
<gene>
    <name evidence="1" type="primary">ALDH8A1_1</name>
    <name evidence="1" type="ORF">EV182_001114</name>
</gene>
<name>A0ACC1HW63_9FUNG</name>
<evidence type="ECO:0000313" key="2">
    <source>
        <dbReference type="Proteomes" id="UP001145114"/>
    </source>
</evidence>
<reference evidence="1" key="1">
    <citation type="submission" date="2022-06" db="EMBL/GenBank/DDBJ databases">
        <title>Phylogenomic reconstructions and comparative analyses of Kickxellomycotina fungi.</title>
        <authorList>
            <person name="Reynolds N.K."/>
            <person name="Stajich J.E."/>
            <person name="Barry K."/>
            <person name="Grigoriev I.V."/>
            <person name="Crous P."/>
            <person name="Smith M.E."/>
        </authorList>
    </citation>
    <scope>NUCLEOTIDE SEQUENCE</scope>
    <source>
        <strain evidence="1">RSA 2271</strain>
    </source>
</reference>
<dbReference type="EMBL" id="JAMZIH010000130">
    <property type="protein sequence ID" value="KAJ1679891.1"/>
    <property type="molecule type" value="Genomic_DNA"/>
</dbReference>
<keyword evidence="2" id="KW-1185">Reference proteome</keyword>
<proteinExistence type="predicted"/>
<organism evidence="1 2">
    <name type="scientific">Spiromyces aspiralis</name>
    <dbReference type="NCBI Taxonomy" id="68401"/>
    <lineage>
        <taxon>Eukaryota</taxon>
        <taxon>Fungi</taxon>
        <taxon>Fungi incertae sedis</taxon>
        <taxon>Zoopagomycota</taxon>
        <taxon>Kickxellomycotina</taxon>
        <taxon>Kickxellomycetes</taxon>
        <taxon>Kickxellales</taxon>
        <taxon>Kickxellaceae</taxon>
        <taxon>Spiromyces</taxon>
    </lineage>
</organism>
<evidence type="ECO:0000313" key="1">
    <source>
        <dbReference type="EMBL" id="KAJ1679891.1"/>
    </source>
</evidence>
<accession>A0ACC1HW63</accession>